<gene>
    <name evidence="1" type="ORF">Tci_263648</name>
</gene>
<dbReference type="PANTHER" id="PTHR11439:SF486">
    <property type="entry name" value="RLK (RECEPTOR-LIKE KINASE) PROTEIN, PUTATIVE-RELATED"/>
    <property type="match status" value="1"/>
</dbReference>
<organism evidence="1">
    <name type="scientific">Tanacetum cinerariifolium</name>
    <name type="common">Dalmatian daisy</name>
    <name type="synonym">Chrysanthemum cinerariifolium</name>
    <dbReference type="NCBI Taxonomy" id="118510"/>
    <lineage>
        <taxon>Eukaryota</taxon>
        <taxon>Viridiplantae</taxon>
        <taxon>Streptophyta</taxon>
        <taxon>Embryophyta</taxon>
        <taxon>Tracheophyta</taxon>
        <taxon>Spermatophyta</taxon>
        <taxon>Magnoliopsida</taxon>
        <taxon>eudicotyledons</taxon>
        <taxon>Gunneridae</taxon>
        <taxon>Pentapetalae</taxon>
        <taxon>asterids</taxon>
        <taxon>campanulids</taxon>
        <taxon>Asterales</taxon>
        <taxon>Asteraceae</taxon>
        <taxon>Asteroideae</taxon>
        <taxon>Anthemideae</taxon>
        <taxon>Anthemidinae</taxon>
        <taxon>Tanacetum</taxon>
    </lineage>
</organism>
<name>A0A699GZB0_TANCI</name>
<dbReference type="AlphaFoldDB" id="A0A699GZB0"/>
<dbReference type="CDD" id="cd09272">
    <property type="entry name" value="RNase_HI_RT_Ty1"/>
    <property type="match status" value="1"/>
</dbReference>
<protein>
    <submittedName>
        <fullName evidence="1">Retrovirus-related Pol polyprotein from transposon TNT 1-94</fullName>
    </submittedName>
</protein>
<reference evidence="1" key="1">
    <citation type="journal article" date="2019" name="Sci. Rep.">
        <title>Draft genome of Tanacetum cinerariifolium, the natural source of mosquito coil.</title>
        <authorList>
            <person name="Yamashiro T."/>
            <person name="Shiraishi A."/>
            <person name="Satake H."/>
            <person name="Nakayama K."/>
        </authorList>
    </citation>
    <scope>NUCLEOTIDE SEQUENCE</scope>
</reference>
<sequence length="255" mass="29129">MSLSLNELIGNLKVHEMIVKKDFEIVKSKVERKSFALKAKKESSDGECSTSRSKDEEYAMAVRDFKKFFKRRGRFMRQPQNDKRRSKEVVMTRTAKMIKSALDAEIQIILLENVQSHQKTRTKERSSKILGVIAVKMIMRRLKTKRLFSTYKAYNGGNVTFGSNLRGNIIGKGLWYPKGTGIETVVYVDSDHAGDYVDRKSTSGICTFVECCLTSWFLKKQTALAISTTESEYISAEKACQQALWMKQALIDYDV</sequence>
<comment type="caution">
    <text evidence="1">The sequence shown here is derived from an EMBL/GenBank/DDBJ whole genome shotgun (WGS) entry which is preliminary data.</text>
</comment>
<evidence type="ECO:0000313" key="1">
    <source>
        <dbReference type="EMBL" id="GEW91672.1"/>
    </source>
</evidence>
<dbReference type="EMBL" id="BKCJ010080174">
    <property type="protein sequence ID" value="GEW91672.1"/>
    <property type="molecule type" value="Genomic_DNA"/>
</dbReference>
<accession>A0A699GZB0</accession>
<dbReference type="PANTHER" id="PTHR11439">
    <property type="entry name" value="GAG-POL-RELATED RETROTRANSPOSON"/>
    <property type="match status" value="1"/>
</dbReference>
<proteinExistence type="predicted"/>